<dbReference type="PANTHER" id="PTHR46560:SF12">
    <property type="entry name" value="ZP DOMAIN-CONTAINING PROTEIN"/>
    <property type="match status" value="1"/>
</dbReference>
<dbReference type="EMBL" id="LIAE01006616">
    <property type="protein sequence ID" value="PAV86948.1"/>
    <property type="molecule type" value="Genomic_DNA"/>
</dbReference>
<evidence type="ECO:0000256" key="1">
    <source>
        <dbReference type="ARBA" id="ARBA00023157"/>
    </source>
</evidence>
<feature type="compositionally biased region" description="Basic and acidic residues" evidence="2">
    <location>
        <begin position="429"/>
        <end position="450"/>
    </location>
</feature>
<dbReference type="AlphaFoldDB" id="A0A2A2LLG4"/>
<dbReference type="PROSITE" id="PS51034">
    <property type="entry name" value="ZP_2"/>
    <property type="match status" value="1"/>
</dbReference>
<dbReference type="InterPro" id="IPR056953">
    <property type="entry name" value="CUT_N"/>
</dbReference>
<evidence type="ECO:0000256" key="2">
    <source>
        <dbReference type="SAM" id="MobiDB-lite"/>
    </source>
</evidence>
<proteinExistence type="predicted"/>
<dbReference type="Proteomes" id="UP000218231">
    <property type="component" value="Unassembled WGS sequence"/>
</dbReference>
<evidence type="ECO:0000256" key="4">
    <source>
        <dbReference type="SAM" id="SignalP"/>
    </source>
</evidence>
<keyword evidence="4" id="KW-0732">Signal</keyword>
<dbReference type="SMART" id="SM00241">
    <property type="entry name" value="ZP"/>
    <property type="match status" value="1"/>
</dbReference>
<feature type="region of interest" description="Disordered" evidence="2">
    <location>
        <begin position="409"/>
        <end position="453"/>
    </location>
</feature>
<keyword evidence="3" id="KW-1133">Transmembrane helix</keyword>
<keyword evidence="3" id="KW-0472">Membrane</keyword>
<feature type="region of interest" description="Disordered" evidence="2">
    <location>
        <begin position="279"/>
        <end position="326"/>
    </location>
</feature>
<feature type="chain" id="PRO_5012381093" description="ZP domain-containing protein" evidence="4">
    <location>
        <begin position="20"/>
        <end position="703"/>
    </location>
</feature>
<evidence type="ECO:0000256" key="3">
    <source>
        <dbReference type="SAM" id="Phobius"/>
    </source>
</evidence>
<keyword evidence="1" id="KW-1015">Disulfide bond</keyword>
<name>A0A2A2LLG4_9BILA</name>
<dbReference type="InterPro" id="IPR055355">
    <property type="entry name" value="ZP-C"/>
</dbReference>
<dbReference type="InterPro" id="IPR001507">
    <property type="entry name" value="ZP_dom"/>
</dbReference>
<protein>
    <recommendedName>
        <fullName evidence="5">ZP domain-containing protein</fullName>
    </recommendedName>
</protein>
<keyword evidence="3" id="KW-0812">Transmembrane</keyword>
<feature type="compositionally biased region" description="Polar residues" evidence="2">
    <location>
        <begin position="286"/>
        <end position="312"/>
    </location>
</feature>
<evidence type="ECO:0000313" key="7">
    <source>
        <dbReference type="Proteomes" id="UP000218231"/>
    </source>
</evidence>
<reference evidence="6 7" key="1">
    <citation type="journal article" date="2017" name="Curr. Biol.">
        <title>Genome architecture and evolution of a unichromosomal asexual nematode.</title>
        <authorList>
            <person name="Fradin H."/>
            <person name="Zegar C."/>
            <person name="Gutwein M."/>
            <person name="Lucas J."/>
            <person name="Kovtun M."/>
            <person name="Corcoran D."/>
            <person name="Baugh L.R."/>
            <person name="Kiontke K."/>
            <person name="Gunsalus K."/>
            <person name="Fitch D.H."/>
            <person name="Piano F."/>
        </authorList>
    </citation>
    <scope>NUCLEOTIDE SEQUENCE [LARGE SCALE GENOMIC DNA]</scope>
    <source>
        <strain evidence="6">PF1309</strain>
    </source>
</reference>
<feature type="compositionally biased region" description="Low complexity" evidence="2">
    <location>
        <begin position="147"/>
        <end position="157"/>
    </location>
</feature>
<evidence type="ECO:0000259" key="5">
    <source>
        <dbReference type="PROSITE" id="PS51034"/>
    </source>
</evidence>
<feature type="domain" description="ZP" evidence="5">
    <location>
        <begin position="35"/>
        <end position="620"/>
    </location>
</feature>
<accession>A0A2A2LLG4</accession>
<feature type="transmembrane region" description="Helical" evidence="3">
    <location>
        <begin position="670"/>
        <end position="694"/>
    </location>
</feature>
<dbReference type="Pfam" id="PF25057">
    <property type="entry name" value="CUT_N"/>
    <property type="match status" value="1"/>
</dbReference>
<feature type="region of interest" description="Disordered" evidence="2">
    <location>
        <begin position="131"/>
        <end position="157"/>
    </location>
</feature>
<dbReference type="OrthoDB" id="10068552at2759"/>
<sequence>MQILLLILLLWMDADLIHAQYRVAPFPSIQAVSAMCSSEGITASIDFDGNFNGKIYSLDYATVPDCLYYNNVDTDTVLFSIPAHRCGTKLSRTTRNMIDQMENRVYVQMDKSMQTASDKQFSFVCQLANANNQSSSSDNDIRRHPVSPISQSDSYISPPQSPIIPQKVQMSPPLPQEPVKAYQQSPTVPRVNAFSTDSHFGNWPIPGSRPYDPSMKPIAPYPIGPKPKKIEPSVNPTLPPFLLSLDTNTYQVRPSSVFPSASTTSTTTPNPVNPIVVVHAPPVLPNPNSHQPQSGVSAPGSNSYASQPTLSHSIDPIHRPSPLGTPVSPVGFSHAYPISNSIHLEPVIPKQVGHPLPPPNPFLSNSIDGNQKFDKYPSAPQISQVQMRPYVGMGAESAPAYPTQIPAHLWSQPVNVDEKDKTRSSGSDKPVEKSEEKPKHKKAETFKEEPPVVEAPFSSDIENKKIGKDDPSSQSVLVTTQEHMAPPPEMTLEIQSGEGPYSAPVQNPVKIGDNISLVVKAKSQMTGSKDFDMFVHSCFATDGPGITKTYLIDENGCVMRPEIIVSPLLRTKDPSGMMYYYFRVQAFKFPGPDDVYFSCSIDLTPLRKTRDICSTDSTNSSKRGKREAADKMLRLFDNVRVELAEEFDKERRAMESDSSLHCLPSTLFRLFALSVGALIVAFTISSFTAIYLYYQLSMLKARK</sequence>
<gene>
    <name evidence="6" type="ORF">WR25_25616</name>
</gene>
<dbReference type="Pfam" id="PF00100">
    <property type="entry name" value="Zona_pellucida"/>
    <property type="match status" value="1"/>
</dbReference>
<dbReference type="PANTHER" id="PTHR46560">
    <property type="entry name" value="CYPHER, ISOFORM B"/>
    <property type="match status" value="1"/>
</dbReference>
<organism evidence="6 7">
    <name type="scientific">Diploscapter pachys</name>
    <dbReference type="NCBI Taxonomy" id="2018661"/>
    <lineage>
        <taxon>Eukaryota</taxon>
        <taxon>Metazoa</taxon>
        <taxon>Ecdysozoa</taxon>
        <taxon>Nematoda</taxon>
        <taxon>Chromadorea</taxon>
        <taxon>Rhabditida</taxon>
        <taxon>Rhabditina</taxon>
        <taxon>Rhabditomorpha</taxon>
        <taxon>Rhabditoidea</taxon>
        <taxon>Rhabditidae</taxon>
        <taxon>Diploscapter</taxon>
    </lineage>
</organism>
<feature type="signal peptide" evidence="4">
    <location>
        <begin position="1"/>
        <end position="19"/>
    </location>
</feature>
<dbReference type="InterPro" id="IPR042235">
    <property type="entry name" value="ZP-C_dom"/>
</dbReference>
<feature type="region of interest" description="Disordered" evidence="2">
    <location>
        <begin position="349"/>
        <end position="376"/>
    </location>
</feature>
<evidence type="ECO:0000313" key="6">
    <source>
        <dbReference type="EMBL" id="PAV86948.1"/>
    </source>
</evidence>
<dbReference type="Gene3D" id="2.60.40.4100">
    <property type="entry name" value="Zona pellucida, ZP-C domain"/>
    <property type="match status" value="1"/>
</dbReference>
<comment type="caution">
    <text evidence="6">The sequence shown here is derived from an EMBL/GenBank/DDBJ whole genome shotgun (WGS) entry which is preliminary data.</text>
</comment>
<keyword evidence="7" id="KW-1185">Reference proteome</keyword>